<dbReference type="Pfam" id="PF01650">
    <property type="entry name" value="Peptidase_C13"/>
    <property type="match status" value="1"/>
</dbReference>
<dbReference type="Proteomes" id="UP001606099">
    <property type="component" value="Unassembled WGS sequence"/>
</dbReference>
<gene>
    <name evidence="1" type="ORF">ACG0Z6_06755</name>
</gene>
<dbReference type="SUPFAM" id="SSF52129">
    <property type="entry name" value="Caspase-like"/>
    <property type="match status" value="1"/>
</dbReference>
<dbReference type="RefSeq" id="WP_394459770.1">
    <property type="nucleotide sequence ID" value="NZ_JBIGHZ010000002.1"/>
</dbReference>
<organism evidence="1 2">
    <name type="scientific">Roseateles rivi</name>
    <dbReference type="NCBI Taxonomy" id="3299028"/>
    <lineage>
        <taxon>Bacteria</taxon>
        <taxon>Pseudomonadati</taxon>
        <taxon>Pseudomonadota</taxon>
        <taxon>Betaproteobacteria</taxon>
        <taxon>Burkholderiales</taxon>
        <taxon>Sphaerotilaceae</taxon>
        <taxon>Roseateles</taxon>
    </lineage>
</organism>
<dbReference type="PROSITE" id="PS51257">
    <property type="entry name" value="PROKAR_LIPOPROTEIN"/>
    <property type="match status" value="1"/>
</dbReference>
<name>A0ABW7FUE6_9BURK</name>
<dbReference type="InterPro" id="IPR001096">
    <property type="entry name" value="Peptidase_C13"/>
</dbReference>
<keyword evidence="2" id="KW-1185">Reference proteome</keyword>
<dbReference type="InterPro" id="IPR029030">
    <property type="entry name" value="Caspase-like_dom_sf"/>
</dbReference>
<dbReference type="EMBL" id="JBIGHZ010000002">
    <property type="protein sequence ID" value="MFG6447946.1"/>
    <property type="molecule type" value="Genomic_DNA"/>
</dbReference>
<protein>
    <submittedName>
        <fullName evidence="1">C13 family peptidase</fullName>
    </submittedName>
</protein>
<evidence type="ECO:0000313" key="1">
    <source>
        <dbReference type="EMBL" id="MFG6447946.1"/>
    </source>
</evidence>
<proteinExistence type="predicted"/>
<sequence>MRSEVKRPPPFQRPRALLYAGLLALSSLLSGCASYILGEPAGSGTRALASQLQALQADSSPESAARYIFVGVALNDRQTVFDADIRLLDRTLATTYGPAYRSVLLSNRRITEGPRDLPLATIDHLDEVFDFLAQHKRSQDRFIVLLSSHGTPGMLEVSQFPLYPNARLLAAKKLGQWMETLEPNLSWLMISACYSGSHLERLKQDHLLVMTAASAKTASFGCANDQVNTWFVKELTEAMRPQQNFKDWWQASLARIAEREKQKKLPQSLPQMSVGSQWKERINEDWTRF</sequence>
<comment type="caution">
    <text evidence="1">The sequence shown here is derived from an EMBL/GenBank/DDBJ whole genome shotgun (WGS) entry which is preliminary data.</text>
</comment>
<accession>A0ABW7FUE6</accession>
<reference evidence="1 2" key="1">
    <citation type="submission" date="2024-08" db="EMBL/GenBank/DDBJ databases">
        <authorList>
            <person name="Lu H."/>
        </authorList>
    </citation>
    <scope>NUCLEOTIDE SEQUENCE [LARGE SCALE GENOMIC DNA]</scope>
    <source>
        <strain evidence="1 2">BYS180W</strain>
    </source>
</reference>
<dbReference type="Gene3D" id="3.40.50.1460">
    <property type="match status" value="1"/>
</dbReference>
<evidence type="ECO:0000313" key="2">
    <source>
        <dbReference type="Proteomes" id="UP001606099"/>
    </source>
</evidence>